<dbReference type="Proteomes" id="UP000595140">
    <property type="component" value="Unassembled WGS sequence"/>
</dbReference>
<proteinExistence type="predicted"/>
<name>A0A484MHK5_9ASTE</name>
<dbReference type="EMBL" id="OOIL02003511">
    <property type="protein sequence ID" value="VFQ88290.1"/>
    <property type="molecule type" value="Genomic_DNA"/>
</dbReference>
<feature type="non-terminal residue" evidence="1">
    <location>
        <position position="28"/>
    </location>
</feature>
<dbReference type="PROSITE" id="PS51274">
    <property type="entry name" value="GATASE_COBBQ"/>
    <property type="match status" value="1"/>
</dbReference>
<dbReference type="AlphaFoldDB" id="A0A484MHK5"/>
<evidence type="ECO:0000313" key="2">
    <source>
        <dbReference type="Proteomes" id="UP000595140"/>
    </source>
</evidence>
<reference evidence="1 2" key="1">
    <citation type="submission" date="2018-04" db="EMBL/GenBank/DDBJ databases">
        <authorList>
            <person name="Vogel A."/>
        </authorList>
    </citation>
    <scope>NUCLEOTIDE SEQUENCE [LARGE SCALE GENOMIC DNA]</scope>
</reference>
<organism evidence="1 2">
    <name type="scientific">Cuscuta campestris</name>
    <dbReference type="NCBI Taxonomy" id="132261"/>
    <lineage>
        <taxon>Eukaryota</taxon>
        <taxon>Viridiplantae</taxon>
        <taxon>Streptophyta</taxon>
        <taxon>Embryophyta</taxon>
        <taxon>Tracheophyta</taxon>
        <taxon>Spermatophyta</taxon>
        <taxon>Magnoliopsida</taxon>
        <taxon>eudicotyledons</taxon>
        <taxon>Gunneridae</taxon>
        <taxon>Pentapetalae</taxon>
        <taxon>asterids</taxon>
        <taxon>lamiids</taxon>
        <taxon>Solanales</taxon>
        <taxon>Convolvulaceae</taxon>
        <taxon>Cuscuteae</taxon>
        <taxon>Cuscuta</taxon>
        <taxon>Cuscuta subgen. Grammica</taxon>
        <taxon>Cuscuta sect. Cleistogrammica</taxon>
    </lineage>
</organism>
<evidence type="ECO:0000313" key="1">
    <source>
        <dbReference type="EMBL" id="VFQ88290.1"/>
    </source>
</evidence>
<accession>A0A484MHK5</accession>
<protein>
    <submittedName>
        <fullName evidence="1">Uncharacterized protein</fullName>
    </submittedName>
</protein>
<sequence>MGICGGYGLENKHLKSRYLVESAKLKGK</sequence>
<keyword evidence="2" id="KW-1185">Reference proteome</keyword>
<gene>
    <name evidence="1" type="ORF">CCAM_LOCUS30066</name>
</gene>